<comment type="catalytic activity">
    <reaction evidence="5">
        <text>N,N-dimethyl-1,4-phenylenediamine + anthranilate + 2 NAD(+) = 2-(4-dimethylaminophenyl)diazenylbenzoate + 2 NADH + 2 H(+)</text>
        <dbReference type="Rhea" id="RHEA:55872"/>
        <dbReference type="ChEBI" id="CHEBI:15378"/>
        <dbReference type="ChEBI" id="CHEBI:15783"/>
        <dbReference type="ChEBI" id="CHEBI:16567"/>
        <dbReference type="ChEBI" id="CHEBI:57540"/>
        <dbReference type="ChEBI" id="CHEBI:57945"/>
        <dbReference type="ChEBI" id="CHEBI:71579"/>
        <dbReference type="EC" id="1.7.1.17"/>
    </reaction>
    <physiologicalReaction direction="right-to-left" evidence="5">
        <dbReference type="Rhea" id="RHEA:55874"/>
    </physiologicalReaction>
</comment>
<comment type="subunit">
    <text evidence="6">Homodimer.</text>
</comment>
<organism evidence="8 9">
    <name type="scientific">Micromonospora chaiyaphumensis</name>
    <dbReference type="NCBI Taxonomy" id="307119"/>
    <lineage>
        <taxon>Bacteria</taxon>
        <taxon>Bacillati</taxon>
        <taxon>Actinomycetota</taxon>
        <taxon>Actinomycetes</taxon>
        <taxon>Micromonosporales</taxon>
        <taxon>Micromonosporaceae</taxon>
        <taxon>Micromonospora</taxon>
    </lineage>
</organism>
<accession>A0A1C4VIS4</accession>
<dbReference type="GO" id="GO:0010181">
    <property type="term" value="F:FMN binding"/>
    <property type="evidence" value="ECO:0007669"/>
    <property type="project" value="UniProtKB-UniRule"/>
</dbReference>
<feature type="domain" description="Flavodoxin-like fold" evidence="7">
    <location>
        <begin position="3"/>
        <end position="170"/>
    </location>
</feature>
<evidence type="ECO:0000256" key="6">
    <source>
        <dbReference type="HAMAP-Rule" id="MF_01216"/>
    </source>
</evidence>
<comment type="function">
    <text evidence="6">Also exhibits azoreductase activity. Catalyzes the reductive cleavage of the azo bond in aromatic azo compounds to the corresponding amines.</text>
</comment>
<gene>
    <name evidence="6" type="primary">azoR</name>
    <name evidence="8" type="ORF">GA0070214_102422</name>
</gene>
<comment type="similarity">
    <text evidence="6">Belongs to the azoreductase type 1 family.</text>
</comment>
<dbReference type="InterPro" id="IPR023048">
    <property type="entry name" value="NADH:quinone_OxRdtase_FMN_depd"/>
</dbReference>
<evidence type="ECO:0000256" key="4">
    <source>
        <dbReference type="ARBA" id="ARBA00023027"/>
    </source>
</evidence>
<protein>
    <recommendedName>
        <fullName evidence="6">FMN dependent NADH:quinone oxidoreductase</fullName>
        <ecNumber evidence="6">1.6.5.-</ecNumber>
    </recommendedName>
    <alternativeName>
        <fullName evidence="6">Azo-dye reductase</fullName>
    </alternativeName>
    <alternativeName>
        <fullName evidence="6">FMN-dependent NADH-azo compound oxidoreductase</fullName>
    </alternativeName>
    <alternativeName>
        <fullName evidence="6">FMN-dependent NADH-azoreductase</fullName>
        <ecNumber evidence="6">1.7.1.17</ecNumber>
    </alternativeName>
</protein>
<comment type="catalytic activity">
    <reaction evidence="6">
        <text>2 a quinone + NADH + H(+) = 2 a 1,4-benzosemiquinone + NAD(+)</text>
        <dbReference type="Rhea" id="RHEA:65952"/>
        <dbReference type="ChEBI" id="CHEBI:15378"/>
        <dbReference type="ChEBI" id="CHEBI:57540"/>
        <dbReference type="ChEBI" id="CHEBI:57945"/>
        <dbReference type="ChEBI" id="CHEBI:132124"/>
        <dbReference type="ChEBI" id="CHEBI:134225"/>
    </reaction>
</comment>
<feature type="binding site" evidence="6">
    <location>
        <begin position="16"/>
        <end position="18"/>
    </location>
    <ligand>
        <name>FMN</name>
        <dbReference type="ChEBI" id="CHEBI:58210"/>
    </ligand>
</feature>
<dbReference type="GO" id="GO:0009055">
    <property type="term" value="F:electron transfer activity"/>
    <property type="evidence" value="ECO:0007669"/>
    <property type="project" value="UniProtKB-UniRule"/>
</dbReference>
<keyword evidence="2 6" id="KW-0288">FMN</keyword>
<dbReference type="EMBL" id="FMCS01000002">
    <property type="protein sequence ID" value="SCE83873.1"/>
    <property type="molecule type" value="Genomic_DNA"/>
</dbReference>
<sequence length="215" mass="23014">MAHLLYIDSSIRGEHSVSRRLTARAAAAWRAAHPGGTVTHRDLGRDPLPHLDEAGGLARMVPADQHTPAQRASWQLSERLVDEVKRADTILLGLPLYNYGAPSSVKTWVDHLIAPGIAYDPATGAGLLGGREFIVLGTRGGGYGPGTPREGWDHAEPWLPHGLSMTGLEPRFISAELTLAPVTPAMAELIPLHEQSLAAAERTIDELWVPASAVA</sequence>
<keyword evidence="3 6" id="KW-0560">Oxidoreductase</keyword>
<feature type="binding site" evidence="6">
    <location>
        <begin position="138"/>
        <end position="141"/>
    </location>
    <ligand>
        <name>FMN</name>
        <dbReference type="ChEBI" id="CHEBI:58210"/>
    </ligand>
</feature>
<name>A0A1C4VIS4_9ACTN</name>
<comment type="cofactor">
    <cofactor evidence="6">
        <name>FMN</name>
        <dbReference type="ChEBI" id="CHEBI:58210"/>
    </cofactor>
    <text evidence="6">Binds 1 FMN per subunit.</text>
</comment>
<dbReference type="GO" id="GO:0016655">
    <property type="term" value="F:oxidoreductase activity, acting on NAD(P)H, quinone or similar compound as acceptor"/>
    <property type="evidence" value="ECO:0007669"/>
    <property type="project" value="InterPro"/>
</dbReference>
<dbReference type="Gene3D" id="3.40.50.360">
    <property type="match status" value="1"/>
</dbReference>
<evidence type="ECO:0000256" key="5">
    <source>
        <dbReference type="ARBA" id="ARBA00048542"/>
    </source>
</evidence>
<dbReference type="EC" id="1.6.5.-" evidence="6"/>
<dbReference type="RefSeq" id="WP_091260820.1">
    <property type="nucleotide sequence ID" value="NZ_FMCS01000002.1"/>
</dbReference>
<dbReference type="Proteomes" id="UP000199629">
    <property type="component" value="Unassembled WGS sequence"/>
</dbReference>
<comment type="caution">
    <text evidence="6">Lacks conserved residue(s) required for the propagation of feature annotation.</text>
</comment>
<feature type="binding site" evidence="6">
    <location>
        <position position="10"/>
    </location>
    <ligand>
        <name>FMN</name>
        <dbReference type="ChEBI" id="CHEBI:58210"/>
    </ligand>
</feature>
<reference evidence="9" key="1">
    <citation type="submission" date="2016-06" db="EMBL/GenBank/DDBJ databases">
        <authorList>
            <person name="Varghese N."/>
            <person name="Submissions Spin"/>
        </authorList>
    </citation>
    <scope>NUCLEOTIDE SEQUENCE [LARGE SCALE GENOMIC DNA]</scope>
    <source>
        <strain evidence="9">DSM 45246</strain>
    </source>
</reference>
<dbReference type="GO" id="GO:0016652">
    <property type="term" value="F:oxidoreductase activity, acting on NAD(P)H as acceptor"/>
    <property type="evidence" value="ECO:0007669"/>
    <property type="project" value="UniProtKB-UniRule"/>
</dbReference>
<evidence type="ECO:0000256" key="2">
    <source>
        <dbReference type="ARBA" id="ARBA00022643"/>
    </source>
</evidence>
<dbReference type="InterPro" id="IPR029039">
    <property type="entry name" value="Flavoprotein-like_sf"/>
</dbReference>
<keyword evidence="4 6" id="KW-0520">NAD</keyword>
<dbReference type="HAMAP" id="MF_01216">
    <property type="entry name" value="Azoreductase_type1"/>
    <property type="match status" value="1"/>
</dbReference>
<dbReference type="Pfam" id="PF02525">
    <property type="entry name" value="Flavodoxin_2"/>
    <property type="match status" value="1"/>
</dbReference>
<comment type="function">
    <text evidence="6">Quinone reductase that provides resistance to thiol-specific stress caused by electrophilic quinones.</text>
</comment>
<evidence type="ECO:0000313" key="8">
    <source>
        <dbReference type="EMBL" id="SCE83873.1"/>
    </source>
</evidence>
<evidence type="ECO:0000313" key="9">
    <source>
        <dbReference type="Proteomes" id="UP000199629"/>
    </source>
</evidence>
<keyword evidence="9" id="KW-1185">Reference proteome</keyword>
<dbReference type="InterPro" id="IPR003680">
    <property type="entry name" value="Flavodoxin_fold"/>
</dbReference>
<evidence type="ECO:0000256" key="3">
    <source>
        <dbReference type="ARBA" id="ARBA00023002"/>
    </source>
</evidence>
<evidence type="ECO:0000256" key="1">
    <source>
        <dbReference type="ARBA" id="ARBA00022630"/>
    </source>
</evidence>
<dbReference type="PANTHER" id="PTHR43741">
    <property type="entry name" value="FMN-DEPENDENT NADH-AZOREDUCTASE 1"/>
    <property type="match status" value="1"/>
</dbReference>
<keyword evidence="1 6" id="KW-0285">Flavoprotein</keyword>
<dbReference type="PANTHER" id="PTHR43741:SF2">
    <property type="entry name" value="FMN-DEPENDENT NADH:QUINONE OXIDOREDUCTASE"/>
    <property type="match status" value="1"/>
</dbReference>
<dbReference type="InterPro" id="IPR050104">
    <property type="entry name" value="FMN-dep_NADH:Q_OxRdtase_AzoR1"/>
</dbReference>
<dbReference type="EC" id="1.7.1.17" evidence="6"/>
<evidence type="ECO:0000259" key="7">
    <source>
        <dbReference type="Pfam" id="PF02525"/>
    </source>
</evidence>
<proteinExistence type="inferred from homology"/>
<dbReference type="SUPFAM" id="SSF52218">
    <property type="entry name" value="Flavoproteins"/>
    <property type="match status" value="1"/>
</dbReference>
<dbReference type="AlphaFoldDB" id="A0A1C4VIS4"/>